<comment type="subcellular location">
    <subcellularLocation>
        <location evidence="1">Membrane</location>
        <topology evidence="1">Single-pass membrane protein</topology>
    </subcellularLocation>
</comment>
<proteinExistence type="inferred from homology"/>
<evidence type="ECO:0000256" key="2">
    <source>
        <dbReference type="ARBA" id="ARBA00022692"/>
    </source>
</evidence>
<feature type="transmembrane region" description="Helical" evidence="7">
    <location>
        <begin position="27"/>
        <end position="44"/>
    </location>
</feature>
<evidence type="ECO:0000256" key="4">
    <source>
        <dbReference type="ARBA" id="ARBA00023136"/>
    </source>
</evidence>
<reference evidence="9" key="3">
    <citation type="submission" date="2025-09" db="UniProtKB">
        <authorList>
            <consortium name="Ensembl"/>
        </authorList>
    </citation>
    <scope>IDENTIFICATION</scope>
</reference>
<evidence type="ECO:0000256" key="3">
    <source>
        <dbReference type="ARBA" id="ARBA00022989"/>
    </source>
</evidence>
<evidence type="ECO:0000256" key="1">
    <source>
        <dbReference type="ARBA" id="ARBA00004167"/>
    </source>
</evidence>
<dbReference type="Proteomes" id="UP000694400">
    <property type="component" value="Chromosome 28"/>
</dbReference>
<keyword evidence="4 7" id="KW-0472">Membrane</keyword>
<evidence type="ECO:0000256" key="5">
    <source>
        <dbReference type="ARBA" id="ARBA00049650"/>
    </source>
</evidence>
<name>A0A8B9ZDT4_ANAPL</name>
<feature type="region of interest" description="Disordered" evidence="6">
    <location>
        <begin position="97"/>
        <end position="158"/>
    </location>
</feature>
<dbReference type="InterPro" id="IPR031627">
    <property type="entry name" value="PDZK1IP1/SMIM24"/>
</dbReference>
<feature type="compositionally biased region" description="Gly residues" evidence="6">
    <location>
        <begin position="102"/>
        <end position="124"/>
    </location>
</feature>
<reference evidence="9" key="2">
    <citation type="submission" date="2025-08" db="UniProtKB">
        <authorList>
            <consortium name="Ensembl"/>
        </authorList>
    </citation>
    <scope>IDENTIFICATION</scope>
</reference>
<reference evidence="9" key="1">
    <citation type="submission" date="2019-08" db="EMBL/GenBank/DDBJ databases">
        <title>Three high-quality genomes provides insights into domestication of ducks.</title>
        <authorList>
            <person name="Hou Z.C."/>
            <person name="Zhu F."/>
            <person name="Yin Z.T."/>
            <person name="Zhang F."/>
        </authorList>
    </citation>
    <scope>NUCLEOTIDE SEQUENCE [LARGE SCALE GENOMIC DNA]</scope>
</reference>
<evidence type="ECO:0000313" key="10">
    <source>
        <dbReference type="Proteomes" id="UP000694400"/>
    </source>
</evidence>
<evidence type="ECO:0000313" key="9">
    <source>
        <dbReference type="Ensembl" id="ENSAPLP00020010814.1"/>
    </source>
</evidence>
<organism evidence="9 10">
    <name type="scientific">Anas platyrhynchos</name>
    <name type="common">Mallard</name>
    <name type="synonym">Anas boschas</name>
    <dbReference type="NCBI Taxonomy" id="8839"/>
    <lineage>
        <taxon>Eukaryota</taxon>
        <taxon>Metazoa</taxon>
        <taxon>Chordata</taxon>
        <taxon>Craniata</taxon>
        <taxon>Vertebrata</taxon>
        <taxon>Euteleostomi</taxon>
        <taxon>Archelosauria</taxon>
        <taxon>Archosauria</taxon>
        <taxon>Dinosauria</taxon>
        <taxon>Saurischia</taxon>
        <taxon>Theropoda</taxon>
        <taxon>Coelurosauria</taxon>
        <taxon>Aves</taxon>
        <taxon>Neognathae</taxon>
        <taxon>Galloanserae</taxon>
        <taxon>Anseriformes</taxon>
        <taxon>Anatidae</taxon>
        <taxon>Anatinae</taxon>
        <taxon>Anas</taxon>
    </lineage>
</organism>
<feature type="chain" id="PRO_5034310340" evidence="8">
    <location>
        <begin position="22"/>
        <end position="158"/>
    </location>
</feature>
<sequence>MPRSPQPLGLLLLLSLAATQWQPWLVGLTAVVVFLFIVFLGLLLNRFWRLRMRRWGPGGGSGGGPQRPTFGSCMEAGAAGGGCVRVHGVIKYREAPGRRAGVRGGGQHAGGGGDTRGASGGGGQRRPAELTPRSGTGGTRGAWGGGHPNGGGGMKGGG</sequence>
<dbReference type="AlphaFoldDB" id="A0A8B9ZDT4"/>
<keyword evidence="3 7" id="KW-1133">Transmembrane helix</keyword>
<comment type="similarity">
    <text evidence="5">Belongs to the PDZK1-interacting protein 1/SMIM24 family.</text>
</comment>
<evidence type="ECO:0000256" key="7">
    <source>
        <dbReference type="SAM" id="Phobius"/>
    </source>
</evidence>
<feature type="signal peptide" evidence="8">
    <location>
        <begin position="1"/>
        <end position="21"/>
    </location>
</feature>
<protein>
    <submittedName>
        <fullName evidence="9">Uncharacterized protein</fullName>
    </submittedName>
</protein>
<dbReference type="GO" id="GO:0016020">
    <property type="term" value="C:membrane"/>
    <property type="evidence" value="ECO:0007669"/>
    <property type="project" value="UniProtKB-SubCell"/>
</dbReference>
<evidence type="ECO:0000256" key="6">
    <source>
        <dbReference type="SAM" id="MobiDB-lite"/>
    </source>
</evidence>
<dbReference type="Ensembl" id="ENSAPLT00020011651.1">
    <property type="protein sequence ID" value="ENSAPLP00020010814.1"/>
    <property type="gene ID" value="ENSAPLG00020007991.1"/>
</dbReference>
<dbReference type="Pfam" id="PF15807">
    <property type="entry name" value="MAP17"/>
    <property type="match status" value="1"/>
</dbReference>
<keyword evidence="2 7" id="KW-0812">Transmembrane</keyword>
<evidence type="ECO:0000256" key="8">
    <source>
        <dbReference type="SAM" id="SignalP"/>
    </source>
</evidence>
<feature type="compositionally biased region" description="Gly residues" evidence="6">
    <location>
        <begin position="135"/>
        <end position="158"/>
    </location>
</feature>
<accession>A0A8B9ZDT4</accession>
<keyword evidence="8" id="KW-0732">Signal</keyword>